<dbReference type="AlphaFoldDB" id="A0A498KQ46"/>
<sequence>MVNLRGGKEPLIKLIAHLIGHERRPTKRARLLIVVHPTVQTRPVKNVLAIRQTPDLVLHLELVQADGATLRRVPGDVAEFDDGEKFLDQEGRRGWVFRQVGSGLRPNDVVGFEKFGETQKVEERENEASDEAEERECVEEEVGEDEDLCVSHWEAHGGALERERERTRVLFLERENADWVYIFEGVL</sequence>
<organism evidence="1 2">
    <name type="scientific">Malus domestica</name>
    <name type="common">Apple</name>
    <name type="synonym">Pyrus malus</name>
    <dbReference type="NCBI Taxonomy" id="3750"/>
    <lineage>
        <taxon>Eukaryota</taxon>
        <taxon>Viridiplantae</taxon>
        <taxon>Streptophyta</taxon>
        <taxon>Embryophyta</taxon>
        <taxon>Tracheophyta</taxon>
        <taxon>Spermatophyta</taxon>
        <taxon>Magnoliopsida</taxon>
        <taxon>eudicotyledons</taxon>
        <taxon>Gunneridae</taxon>
        <taxon>Pentapetalae</taxon>
        <taxon>rosids</taxon>
        <taxon>fabids</taxon>
        <taxon>Rosales</taxon>
        <taxon>Rosaceae</taxon>
        <taxon>Amygdaloideae</taxon>
        <taxon>Maleae</taxon>
        <taxon>Malus</taxon>
    </lineage>
</organism>
<reference evidence="1 2" key="1">
    <citation type="submission" date="2018-10" db="EMBL/GenBank/DDBJ databases">
        <title>A high-quality apple genome assembly.</title>
        <authorList>
            <person name="Hu J."/>
        </authorList>
    </citation>
    <scope>NUCLEOTIDE SEQUENCE [LARGE SCALE GENOMIC DNA]</scope>
    <source>
        <strain evidence="2">cv. HFTH1</strain>
        <tissue evidence="1">Young leaf</tissue>
    </source>
</reference>
<dbReference type="Proteomes" id="UP000290289">
    <property type="component" value="Chromosome 1"/>
</dbReference>
<name>A0A498KQ46_MALDO</name>
<dbReference type="STRING" id="3750.A0A498KQ46"/>
<evidence type="ECO:0000313" key="2">
    <source>
        <dbReference type="Proteomes" id="UP000290289"/>
    </source>
</evidence>
<dbReference type="EMBL" id="RDQH01000327">
    <property type="protein sequence ID" value="RXI07835.1"/>
    <property type="molecule type" value="Genomic_DNA"/>
</dbReference>
<gene>
    <name evidence="1" type="ORF">DVH24_009866</name>
</gene>
<accession>A0A498KQ46</accession>
<comment type="caution">
    <text evidence="1">The sequence shown here is derived from an EMBL/GenBank/DDBJ whole genome shotgun (WGS) entry which is preliminary data.</text>
</comment>
<proteinExistence type="predicted"/>
<keyword evidence="2" id="KW-1185">Reference proteome</keyword>
<evidence type="ECO:0000313" key="1">
    <source>
        <dbReference type="EMBL" id="RXI07835.1"/>
    </source>
</evidence>
<protein>
    <submittedName>
        <fullName evidence="1">Uncharacterized protein</fullName>
    </submittedName>
</protein>